<proteinExistence type="predicted"/>
<sequence length="27" mass="3208">MADHTWCKVSHKHCRNLLYLTTYTSVV</sequence>
<accession>A0A2P2QKH6</accession>
<name>A0A2P2QKH6_RHIMU</name>
<evidence type="ECO:0000313" key="1">
    <source>
        <dbReference type="EMBL" id="MBX67395.1"/>
    </source>
</evidence>
<dbReference type="EMBL" id="GGEC01086911">
    <property type="protein sequence ID" value="MBX67395.1"/>
    <property type="molecule type" value="Transcribed_RNA"/>
</dbReference>
<dbReference type="AlphaFoldDB" id="A0A2P2QKH6"/>
<protein>
    <submittedName>
        <fullName evidence="1">Uncharacterized protein</fullName>
    </submittedName>
</protein>
<organism evidence="1">
    <name type="scientific">Rhizophora mucronata</name>
    <name type="common">Asiatic mangrove</name>
    <dbReference type="NCBI Taxonomy" id="61149"/>
    <lineage>
        <taxon>Eukaryota</taxon>
        <taxon>Viridiplantae</taxon>
        <taxon>Streptophyta</taxon>
        <taxon>Embryophyta</taxon>
        <taxon>Tracheophyta</taxon>
        <taxon>Spermatophyta</taxon>
        <taxon>Magnoliopsida</taxon>
        <taxon>eudicotyledons</taxon>
        <taxon>Gunneridae</taxon>
        <taxon>Pentapetalae</taxon>
        <taxon>rosids</taxon>
        <taxon>fabids</taxon>
        <taxon>Malpighiales</taxon>
        <taxon>Rhizophoraceae</taxon>
        <taxon>Rhizophora</taxon>
    </lineage>
</organism>
<reference evidence="1" key="1">
    <citation type="submission" date="2018-02" db="EMBL/GenBank/DDBJ databases">
        <title>Rhizophora mucronata_Transcriptome.</title>
        <authorList>
            <person name="Meera S.P."/>
            <person name="Sreeshan A."/>
            <person name="Augustine A."/>
        </authorList>
    </citation>
    <scope>NUCLEOTIDE SEQUENCE</scope>
    <source>
        <tissue evidence="1">Leaf</tissue>
    </source>
</reference>